<evidence type="ECO:0000256" key="1">
    <source>
        <dbReference type="SAM" id="SignalP"/>
    </source>
</evidence>
<comment type="caution">
    <text evidence="2">The sequence shown here is derived from an EMBL/GenBank/DDBJ whole genome shotgun (WGS) entry which is preliminary data.</text>
</comment>
<dbReference type="Gene3D" id="1.50.10.20">
    <property type="match status" value="1"/>
</dbReference>
<reference evidence="2 3" key="1">
    <citation type="submission" date="2021-09" db="EMBL/GenBank/DDBJ databases">
        <title>Whole genome sequence of Nocardioides sp. GBK3QG-3.</title>
        <authorList>
            <person name="Tuo L."/>
        </authorList>
    </citation>
    <scope>NUCLEOTIDE SEQUENCE [LARGE SCALE GENOMIC DNA]</scope>
    <source>
        <strain evidence="2 3">GBK3QG-3</strain>
    </source>
</reference>
<evidence type="ECO:0000313" key="3">
    <source>
        <dbReference type="Proteomes" id="UP000780875"/>
    </source>
</evidence>
<feature type="signal peptide" evidence="1">
    <location>
        <begin position="1"/>
        <end position="18"/>
    </location>
</feature>
<evidence type="ECO:0000313" key="2">
    <source>
        <dbReference type="EMBL" id="MBZ5737224.1"/>
    </source>
</evidence>
<dbReference type="RefSeq" id="WP_224121580.1">
    <property type="nucleotide sequence ID" value="NZ_JAIQZJ010000001.1"/>
</dbReference>
<name>A0ABS7U8B3_9ACTN</name>
<keyword evidence="1" id="KW-0732">Signal</keyword>
<accession>A0ABS7U8B3</accession>
<keyword evidence="3" id="KW-1185">Reference proteome</keyword>
<feature type="chain" id="PRO_5047331123" evidence="1">
    <location>
        <begin position="19"/>
        <end position="474"/>
    </location>
</feature>
<dbReference type="InterPro" id="IPR008930">
    <property type="entry name" value="Terpenoid_cyclase/PrenylTrfase"/>
</dbReference>
<dbReference type="Proteomes" id="UP000780875">
    <property type="component" value="Unassembled WGS sequence"/>
</dbReference>
<protein>
    <submittedName>
        <fullName evidence="2">Uncharacterized protein</fullName>
    </submittedName>
</protein>
<sequence length="474" mass="47667">MQLLARGIVAALTLPALAVPVLAVTTSSYAAADPAPAEDGAAWLAAHLPAGDPGLSIDVALALDEVGGYAGTVGSIRDQVAATADEETAGSAAASAHTILLAAATGDDPTDFGGVDLVARLESLSDGGRVSADSGAQAVGVQALDLADSDLLGEATADLLARQCTDGAFPSAVGAGCGDDAMATTARAVLALVGQEGTAPVDDALRDAMNWILQEQGSLDDTPTAALATRALGALGEDGAAGEAAAWVRSRQLTDVGTCNYYASDDEGAVAYSSQDDIDEGNLAAYQRSTAEALPALRWAPGRAGEPRALLPSGYVTAGAMHPFRVDGLAPGEALCLVAEAPLQRVLVSADATGGYQSVIFGPDDGESLRLSAATVDGTLASVELTGLGPKRLAVALRKKVAKGHQQTVRVSGLAAAERVTVKIAGARVGRGRATSDGTFATRFRVTGKPRTVTVVVQGEVAGRTATKTFEVLG</sequence>
<dbReference type="EMBL" id="JAIQZJ010000001">
    <property type="protein sequence ID" value="MBZ5737224.1"/>
    <property type="molecule type" value="Genomic_DNA"/>
</dbReference>
<gene>
    <name evidence="2" type="ORF">K8U61_03535</name>
</gene>
<organism evidence="2 3">
    <name type="scientific">Nocardioides mangrovi</name>
    <dbReference type="NCBI Taxonomy" id="2874580"/>
    <lineage>
        <taxon>Bacteria</taxon>
        <taxon>Bacillati</taxon>
        <taxon>Actinomycetota</taxon>
        <taxon>Actinomycetes</taxon>
        <taxon>Propionibacteriales</taxon>
        <taxon>Nocardioidaceae</taxon>
        <taxon>Nocardioides</taxon>
    </lineage>
</organism>
<proteinExistence type="predicted"/>
<dbReference type="SUPFAM" id="SSF48239">
    <property type="entry name" value="Terpenoid cyclases/Protein prenyltransferases"/>
    <property type="match status" value="1"/>
</dbReference>